<proteinExistence type="predicted"/>
<comment type="caution">
    <text evidence="1">The sequence shown here is derived from an EMBL/GenBank/DDBJ whole genome shotgun (WGS) entry which is preliminary data.</text>
</comment>
<evidence type="ECO:0000313" key="2">
    <source>
        <dbReference type="Proteomes" id="UP001241747"/>
    </source>
</evidence>
<gene>
    <name evidence="1" type="ORF">QOZ94_000890</name>
</gene>
<reference evidence="1 2" key="1">
    <citation type="submission" date="2023-07" db="EMBL/GenBank/DDBJ databases">
        <title>Genomic Encyclopedia of Type Strains, Phase IV (KMG-IV): sequencing the most valuable type-strain genomes for metagenomic binning, comparative biology and taxonomic classification.</title>
        <authorList>
            <person name="Goeker M."/>
        </authorList>
    </citation>
    <scope>NUCLEOTIDE SEQUENCE [LARGE SCALE GENOMIC DNA]</scope>
    <source>
        <strain evidence="1 2">DSM 3770</strain>
    </source>
</reference>
<dbReference type="RefSeq" id="WP_237345232.1">
    <property type="nucleotide sequence ID" value="NZ_JABWGX010000008.1"/>
</dbReference>
<protein>
    <submittedName>
        <fullName evidence="1">Uncharacterized protein</fullName>
    </submittedName>
</protein>
<evidence type="ECO:0000313" key="1">
    <source>
        <dbReference type="EMBL" id="MDQ0504116.1"/>
    </source>
</evidence>
<keyword evidence="2" id="KW-1185">Reference proteome</keyword>
<name>A0ABU0LAH2_XANAG</name>
<dbReference type="EMBL" id="JAUSVY010000002">
    <property type="protein sequence ID" value="MDQ0504116.1"/>
    <property type="molecule type" value="Genomic_DNA"/>
</dbReference>
<organism evidence="1 2">
    <name type="scientific">Xanthobacter agilis</name>
    <dbReference type="NCBI Taxonomy" id="47492"/>
    <lineage>
        <taxon>Bacteria</taxon>
        <taxon>Pseudomonadati</taxon>
        <taxon>Pseudomonadota</taxon>
        <taxon>Alphaproteobacteria</taxon>
        <taxon>Hyphomicrobiales</taxon>
        <taxon>Xanthobacteraceae</taxon>
        <taxon>Xanthobacter</taxon>
    </lineage>
</organism>
<dbReference type="Proteomes" id="UP001241747">
    <property type="component" value="Unassembled WGS sequence"/>
</dbReference>
<accession>A0ABU0LAH2</accession>
<sequence>MEPARQSLLKQMVSGSAEPANVAPNTPLPAVEAAFIAAVEAGRSVYSAGQTDFQKGAARPTRASAICKAVGSPAVRNWVGKVTTLTTNGEGKGVLGITIAKDTAVMTWNNSLSDIADNTLIAPGSSLFNAMGTLKEGDTVRFSGSFIREPTDCFREQSMTMRGSMTGPEFIFRFKSVEKL</sequence>